<evidence type="ECO:0000256" key="1">
    <source>
        <dbReference type="SAM" id="Phobius"/>
    </source>
</evidence>
<reference evidence="2 3" key="1">
    <citation type="submission" date="2022-01" db="EMBL/GenBank/DDBJ databases">
        <title>A chromosomal length assembly of Cordylochernes scorpioides.</title>
        <authorList>
            <person name="Zeh D."/>
            <person name="Zeh J."/>
        </authorList>
    </citation>
    <scope>NUCLEOTIDE SEQUENCE [LARGE SCALE GENOMIC DNA]</scope>
    <source>
        <strain evidence="2">IN4F17</strain>
        <tissue evidence="2">Whole Body</tissue>
    </source>
</reference>
<sequence length="67" mass="7965">MFTLWHIWYLYETRCARSGRNPANWAIFLPIFLVDIMIVLFFFLISTQSYQGIKLIKLETFDGVCRG</sequence>
<evidence type="ECO:0000313" key="3">
    <source>
        <dbReference type="Proteomes" id="UP001235939"/>
    </source>
</evidence>
<gene>
    <name evidence="2" type="ORF">LAZ67_1005115</name>
</gene>
<name>A0ABY6JZ23_9ARAC</name>
<evidence type="ECO:0000313" key="2">
    <source>
        <dbReference type="EMBL" id="UYV61510.1"/>
    </source>
</evidence>
<keyword evidence="3" id="KW-1185">Reference proteome</keyword>
<proteinExistence type="predicted"/>
<dbReference type="EMBL" id="CP092863">
    <property type="protein sequence ID" value="UYV61510.1"/>
    <property type="molecule type" value="Genomic_DNA"/>
</dbReference>
<keyword evidence="1" id="KW-0812">Transmembrane</keyword>
<accession>A0ABY6JZ23</accession>
<feature type="transmembrane region" description="Helical" evidence="1">
    <location>
        <begin position="25"/>
        <end position="45"/>
    </location>
</feature>
<dbReference type="Proteomes" id="UP001235939">
    <property type="component" value="Chromosome 01"/>
</dbReference>
<keyword evidence="1" id="KW-0472">Membrane</keyword>
<protein>
    <submittedName>
        <fullName evidence="2">Uncharacterized protein</fullName>
    </submittedName>
</protein>
<keyword evidence="1" id="KW-1133">Transmembrane helix</keyword>
<organism evidence="2 3">
    <name type="scientific">Cordylochernes scorpioides</name>
    <dbReference type="NCBI Taxonomy" id="51811"/>
    <lineage>
        <taxon>Eukaryota</taxon>
        <taxon>Metazoa</taxon>
        <taxon>Ecdysozoa</taxon>
        <taxon>Arthropoda</taxon>
        <taxon>Chelicerata</taxon>
        <taxon>Arachnida</taxon>
        <taxon>Pseudoscorpiones</taxon>
        <taxon>Cheliferoidea</taxon>
        <taxon>Chernetidae</taxon>
        <taxon>Cordylochernes</taxon>
    </lineage>
</organism>